<dbReference type="Pfam" id="PF00300">
    <property type="entry name" value="His_Phos_1"/>
    <property type="match status" value="1"/>
</dbReference>
<dbReference type="InterPro" id="IPR029033">
    <property type="entry name" value="His_PPase_superfam"/>
</dbReference>
<evidence type="ECO:0000313" key="2">
    <source>
        <dbReference type="Proteomes" id="UP001516662"/>
    </source>
</evidence>
<dbReference type="InterPro" id="IPR050275">
    <property type="entry name" value="PGM_Phosphatase"/>
</dbReference>
<dbReference type="CDD" id="cd07067">
    <property type="entry name" value="HP_PGM_like"/>
    <property type="match status" value="1"/>
</dbReference>
<reference evidence="1 2" key="1">
    <citation type="submission" date="2020-10" db="EMBL/GenBank/DDBJ databases">
        <title>Bacillus sp. HD4P25, an endophyte from a halophyte.</title>
        <authorList>
            <person name="Sun J.-Q."/>
        </authorList>
    </citation>
    <scope>NUCLEOTIDE SEQUENCE [LARGE SCALE GENOMIC DNA]</scope>
    <source>
        <strain evidence="1 2">YIM 93174</strain>
    </source>
</reference>
<dbReference type="Proteomes" id="UP001516662">
    <property type="component" value="Unassembled WGS sequence"/>
</dbReference>
<dbReference type="PANTHER" id="PTHR48100:SF59">
    <property type="entry name" value="ADENOSYLCOBALAMIN_ALPHA-RIBAZOLE PHOSPHATASE"/>
    <property type="match status" value="1"/>
</dbReference>
<proteinExistence type="predicted"/>
<dbReference type="RefSeq" id="WP_193539374.1">
    <property type="nucleotide sequence ID" value="NZ_JADCLJ010000024.1"/>
</dbReference>
<dbReference type="PANTHER" id="PTHR48100">
    <property type="entry name" value="BROAD-SPECIFICITY PHOSPHATASE YOR283W-RELATED"/>
    <property type="match status" value="1"/>
</dbReference>
<comment type="caution">
    <text evidence="1">The sequence shown here is derived from an EMBL/GenBank/DDBJ whole genome shotgun (WGS) entry which is preliminary data.</text>
</comment>
<dbReference type="Gene3D" id="3.40.50.1240">
    <property type="entry name" value="Phosphoglycerate mutase-like"/>
    <property type="match status" value="1"/>
</dbReference>
<dbReference type="SMART" id="SM00855">
    <property type="entry name" value="PGAM"/>
    <property type="match status" value="1"/>
</dbReference>
<dbReference type="SUPFAM" id="SSF53254">
    <property type="entry name" value="Phosphoglycerate mutase-like"/>
    <property type="match status" value="1"/>
</dbReference>
<evidence type="ECO:0000313" key="1">
    <source>
        <dbReference type="EMBL" id="MBE4910130.1"/>
    </source>
</evidence>
<keyword evidence="2" id="KW-1185">Reference proteome</keyword>
<organism evidence="1 2">
    <name type="scientific">Litchfieldia luteola</name>
    <dbReference type="NCBI Taxonomy" id="682179"/>
    <lineage>
        <taxon>Bacteria</taxon>
        <taxon>Bacillati</taxon>
        <taxon>Bacillota</taxon>
        <taxon>Bacilli</taxon>
        <taxon>Bacillales</taxon>
        <taxon>Bacillaceae</taxon>
        <taxon>Litchfieldia</taxon>
    </lineage>
</organism>
<sequence length="177" mass="20087">MQLAIIRHLPTSWNKAGLLQGSKDIEIDDVSVEDKAKIDENKASILNYQPYDLILTSSLKRTKQTAHVYGYFDMKEEPLLNELNFGVYEGKEKSLLIKENEDLWVNAPTSLTLGEPLLALEERVKKFVEKYKEYPKVLAFGHGSWIRAAISIQKTGSIALMNKVVVKNNDFILVGFD</sequence>
<dbReference type="InterPro" id="IPR013078">
    <property type="entry name" value="His_Pase_superF_clade-1"/>
</dbReference>
<gene>
    <name evidence="1" type="ORF">IMZ08_19005</name>
</gene>
<protein>
    <submittedName>
        <fullName evidence="1">Phosphoglycerate mutase family protein</fullName>
    </submittedName>
</protein>
<name>A0ABR9QNP5_9BACI</name>
<dbReference type="EMBL" id="JADCLJ010000024">
    <property type="protein sequence ID" value="MBE4910130.1"/>
    <property type="molecule type" value="Genomic_DNA"/>
</dbReference>
<accession>A0ABR9QNP5</accession>